<dbReference type="Gene3D" id="2.40.170.20">
    <property type="entry name" value="TonB-dependent receptor, beta-barrel domain"/>
    <property type="match status" value="2"/>
</dbReference>
<dbReference type="Proteomes" id="UP000778797">
    <property type="component" value="Unassembled WGS sequence"/>
</dbReference>
<keyword evidence="2" id="KW-0472">Membrane</keyword>
<evidence type="ECO:0000313" key="6">
    <source>
        <dbReference type="Proteomes" id="UP000778797"/>
    </source>
</evidence>
<proteinExistence type="predicted"/>
<dbReference type="Pfam" id="PF13620">
    <property type="entry name" value="CarboxypepD_reg"/>
    <property type="match status" value="1"/>
</dbReference>
<organism evidence="5 6">
    <name type="scientific">Winogradskyella immobilis</name>
    <dbReference type="NCBI Taxonomy" id="2816852"/>
    <lineage>
        <taxon>Bacteria</taxon>
        <taxon>Pseudomonadati</taxon>
        <taxon>Bacteroidota</taxon>
        <taxon>Flavobacteriia</taxon>
        <taxon>Flavobacteriales</taxon>
        <taxon>Flavobacteriaceae</taxon>
        <taxon>Winogradskyella</taxon>
    </lineage>
</organism>
<evidence type="ECO:0000256" key="3">
    <source>
        <dbReference type="ARBA" id="ARBA00023237"/>
    </source>
</evidence>
<keyword evidence="5" id="KW-0675">Receptor</keyword>
<name>A0ABS8EJA5_9FLAO</name>
<comment type="caution">
    <text evidence="5">The sequence shown here is derived from an EMBL/GenBank/DDBJ whole genome shotgun (WGS) entry which is preliminary data.</text>
</comment>
<protein>
    <submittedName>
        <fullName evidence="5">TonB-dependent receptor</fullName>
    </submittedName>
</protein>
<dbReference type="Gene3D" id="2.60.40.1120">
    <property type="entry name" value="Carboxypeptidase-like, regulatory domain"/>
    <property type="match status" value="1"/>
</dbReference>
<keyword evidence="3" id="KW-0998">Cell outer membrane</keyword>
<dbReference type="SUPFAM" id="SSF56935">
    <property type="entry name" value="Porins"/>
    <property type="match status" value="1"/>
</dbReference>
<dbReference type="InterPro" id="IPR036942">
    <property type="entry name" value="Beta-barrel_TonB_sf"/>
</dbReference>
<evidence type="ECO:0000256" key="1">
    <source>
        <dbReference type="ARBA" id="ARBA00004442"/>
    </source>
</evidence>
<evidence type="ECO:0000256" key="4">
    <source>
        <dbReference type="SAM" id="SignalP"/>
    </source>
</evidence>
<reference evidence="6" key="2">
    <citation type="submission" date="2023-07" db="EMBL/GenBank/DDBJ databases">
        <title>Genome of Winogradskyella sp. E313.</title>
        <authorList>
            <person name="Zhou Y."/>
        </authorList>
    </citation>
    <scope>NUCLEOTIDE SEQUENCE [LARGE SCALE GENOMIC DNA]</scope>
    <source>
        <strain evidence="6">E313</strain>
    </source>
</reference>
<dbReference type="EMBL" id="JAFMPT010000002">
    <property type="protein sequence ID" value="MCC1483288.1"/>
    <property type="molecule type" value="Genomic_DNA"/>
</dbReference>
<reference evidence="6" key="1">
    <citation type="submission" date="2021-03" db="EMBL/GenBank/DDBJ databases">
        <title>Genome of Cognatishimia sp. F0-27.</title>
        <authorList>
            <person name="Ping X."/>
        </authorList>
    </citation>
    <scope>NUCLEOTIDE SEQUENCE [LARGE SCALE GENOMIC DNA]</scope>
    <source>
        <strain evidence="6">E313</strain>
    </source>
</reference>
<dbReference type="SUPFAM" id="SSF49464">
    <property type="entry name" value="Carboxypeptidase regulatory domain-like"/>
    <property type="match status" value="1"/>
</dbReference>
<keyword evidence="4" id="KW-0732">Signal</keyword>
<feature type="signal peptide" evidence="4">
    <location>
        <begin position="1"/>
        <end position="20"/>
    </location>
</feature>
<accession>A0ABS8EJA5</accession>
<dbReference type="InterPro" id="IPR008969">
    <property type="entry name" value="CarboxyPept-like_regulatory"/>
</dbReference>
<dbReference type="RefSeq" id="WP_227475741.1">
    <property type="nucleotide sequence ID" value="NZ_JAFMPT010000002.1"/>
</dbReference>
<keyword evidence="6" id="KW-1185">Reference proteome</keyword>
<sequence>MKKSFLLFLFGVAFSLTSFAQQTIIRGSVLDGTTGEPIPDVTITIEETNQTTTTDAKGEFSFISNVPLGEQVLKVEKIGYVTKRYPIVVNEGSTVDISGMTLDYDPGDKKDLFTISISDDNLNSEDDGLTDNVSGLLQASRDIFLSAAAFDFSSTFFRPRGLDNANGKVLINGIEMNKQFNGRPQWANWGGLNDVQRNQEFTMGISANDYNFGDLAGTNNIVMRASKYRKGGRISYASANRSYQGRVMASYNSGLLKGGWSYSFLGSRRFGAEGFIDGTLYDSNSFFAAVEKQINDKHNLNFTGIYAQNRRGRSTAITNEVFELKGREYNPFWGLQNGDIRNSRVREIEEPILMLNHYWDISPKVRLNSNVAYQFGEISNTRIDNGGTRLVTFNGESSFLGGARNTNADYYQDLPSFFLQDPNPSALDFQQAFAAQQEFINDGQFDWNLLYEGNATVAAQGGNSIYALQADVIDDSQISFNTILDADLADNIRLNASLNYRNLNSQNYARIEDLLGGTGYLDVDFFAEEIGQDVTDLLETVAQSDIRNPNRIAREGDRYKYNYEIDAEVVSGFAQAQFKYNKVDFFVGANVSQTNYQRTGLFENGNFTGTGPQGSFGESEKLDFTNYGIKGGLTYKISGRHLINANGSYFTKAPTIRNSFSNARQNNFTVTGLESEKVQSADVSYIFRSPIIKARLTGFYTGFEDGTDIGFYFTEDLAGLGIDNGDAFVQEILTNIERRNIGIELGFEAQVTPTIKLKAAASFGQYTFTNNPNLYLTSDDFEGELRFGDGTTNIKDLHVAGGPERAYQVGFEYRDPDFWNVGVTSNFFSNAYIDASNLSRSANFTSDFDGNTFNDFDPATARELLQQEQFDDYLLVNVVGGKSWKVDDYFIGFFATINNVFDQQYTTGGFEQSRLGNFRRIREDQSRDNGPLFGSRYFFGNGTTYYLNVYVRF</sequence>
<gene>
    <name evidence="5" type="ORF">J1C55_01685</name>
</gene>
<evidence type="ECO:0000313" key="5">
    <source>
        <dbReference type="EMBL" id="MCC1483288.1"/>
    </source>
</evidence>
<evidence type="ECO:0000256" key="2">
    <source>
        <dbReference type="ARBA" id="ARBA00023136"/>
    </source>
</evidence>
<comment type="subcellular location">
    <subcellularLocation>
        <location evidence="1">Cell outer membrane</location>
    </subcellularLocation>
</comment>
<feature type="chain" id="PRO_5045129545" evidence="4">
    <location>
        <begin position="21"/>
        <end position="953"/>
    </location>
</feature>